<dbReference type="AlphaFoldDB" id="A0AAC9HV41"/>
<sequence length="371" mass="39077">MELGLLRELATRSGPCAVAYFDVTRDTEEAFRANALRRRAVGEELADRGVDAETLAAMDEAIGSEPWVVGRAGRAVVGRDGTVLLDRVLPEPPANTVTAYSRVPDVFPLLVAVSSDEPVVVAVVDRVGADIGVHVRDGGWREHTVRGDERPVHKVRGLGWSQNRVQRRVENTAAHNAAEIAHEVDRAAAEIGSRLIVIAGEVRARAEVMAALPSRSRTIAVEAEHGGRAAGSDRTALAEEVQRIAAEFLADETEQVLDRFQSELGAGQGLAVSGPEPVVAALRAGAVETVLLPSDGMHRDVTVGEEATDISFGAQDANSMAGEMTADVAVGRAESAVALAAAATDASLFVIDPVDAVPDGVGAMLRFPMPR</sequence>
<evidence type="ECO:0000313" key="2">
    <source>
        <dbReference type="Proteomes" id="UP000095210"/>
    </source>
</evidence>
<dbReference type="Pfam" id="PF18844">
    <property type="entry name" value="baeRF_family2"/>
    <property type="match status" value="1"/>
</dbReference>
<dbReference type="InterPro" id="IPR040701">
    <property type="entry name" value="Bact_RF_family2"/>
</dbReference>
<dbReference type="KEGG" id="ahm:TL08_21590"/>
<evidence type="ECO:0008006" key="3">
    <source>
        <dbReference type="Google" id="ProtNLM"/>
    </source>
</evidence>
<evidence type="ECO:0000313" key="1">
    <source>
        <dbReference type="EMBL" id="AOS65105.1"/>
    </source>
</evidence>
<protein>
    <recommendedName>
        <fullName evidence="3">Peptide chain release factor 1 (ERF1)</fullName>
    </recommendedName>
</protein>
<accession>A0AAC9HV41</accession>
<dbReference type="SUPFAM" id="SSF53137">
    <property type="entry name" value="Translational machinery components"/>
    <property type="match status" value="1"/>
</dbReference>
<dbReference type="SUPFAM" id="SSF55315">
    <property type="entry name" value="L30e-like"/>
    <property type="match status" value="1"/>
</dbReference>
<organism evidence="1 2">
    <name type="scientific">Actinoalloteichus hymeniacidonis</name>
    <dbReference type="NCBI Taxonomy" id="340345"/>
    <lineage>
        <taxon>Bacteria</taxon>
        <taxon>Bacillati</taxon>
        <taxon>Actinomycetota</taxon>
        <taxon>Actinomycetes</taxon>
        <taxon>Pseudonocardiales</taxon>
        <taxon>Pseudonocardiaceae</taxon>
        <taxon>Actinoalloteichus</taxon>
    </lineage>
</organism>
<dbReference type="Gene3D" id="3.30.420.60">
    <property type="entry name" value="eRF1 domain 2"/>
    <property type="match status" value="1"/>
</dbReference>
<proteinExistence type="predicted"/>
<keyword evidence="2" id="KW-1185">Reference proteome</keyword>
<dbReference type="EMBL" id="CP014859">
    <property type="protein sequence ID" value="AOS65105.1"/>
    <property type="molecule type" value="Genomic_DNA"/>
</dbReference>
<dbReference type="RefSeq" id="WP_157421227.1">
    <property type="nucleotide sequence ID" value="NZ_CP014859.1"/>
</dbReference>
<dbReference type="Proteomes" id="UP000095210">
    <property type="component" value="Chromosome"/>
</dbReference>
<name>A0AAC9HV41_9PSEU</name>
<dbReference type="InterPro" id="IPR042226">
    <property type="entry name" value="eFR1_2_sf"/>
</dbReference>
<reference evidence="2" key="1">
    <citation type="submission" date="2016-03" db="EMBL/GenBank/DDBJ databases">
        <title>Complete genome sequence of the type strain Actinoalloteichus hymeniacidonis DSM 45092.</title>
        <authorList>
            <person name="Schaffert L."/>
            <person name="Albersmeier A."/>
            <person name="Winkler A."/>
            <person name="Kalinowski J."/>
            <person name="Zotchev S."/>
            <person name="Ruckert C."/>
        </authorList>
    </citation>
    <scope>NUCLEOTIDE SEQUENCE [LARGE SCALE GENOMIC DNA]</scope>
    <source>
        <strain evidence="2">HPA177(T) (DSM 45092(T))</strain>
    </source>
</reference>
<dbReference type="InterPro" id="IPR029064">
    <property type="entry name" value="Ribosomal_eL30-like_sf"/>
</dbReference>
<gene>
    <name evidence="1" type="ORF">TL08_21590</name>
</gene>
<dbReference type="Gene3D" id="3.30.1330.30">
    <property type="match status" value="1"/>
</dbReference>